<evidence type="ECO:0000313" key="2">
    <source>
        <dbReference type="EMBL" id="MDT0486941.1"/>
    </source>
</evidence>
<gene>
    <name evidence="2" type="ORF">RNB18_43420</name>
</gene>
<evidence type="ECO:0000313" key="3">
    <source>
        <dbReference type="Proteomes" id="UP001183824"/>
    </source>
</evidence>
<protein>
    <submittedName>
        <fullName evidence="2">Uncharacterized protein</fullName>
    </submittedName>
</protein>
<name>A0ABU2VMV8_9ACTN</name>
<dbReference type="Proteomes" id="UP001183824">
    <property type="component" value="Unassembled WGS sequence"/>
</dbReference>
<dbReference type="EMBL" id="JAVREZ010000024">
    <property type="protein sequence ID" value="MDT0486941.1"/>
    <property type="molecule type" value="Genomic_DNA"/>
</dbReference>
<reference evidence="3" key="1">
    <citation type="submission" date="2023-07" db="EMBL/GenBank/DDBJ databases">
        <title>30 novel species of actinomycetes from the DSMZ collection.</title>
        <authorList>
            <person name="Nouioui I."/>
        </authorList>
    </citation>
    <scope>NUCLEOTIDE SEQUENCE [LARGE SCALE GENOMIC DNA]</scope>
    <source>
        <strain evidence="3">DSM 41640</strain>
    </source>
</reference>
<evidence type="ECO:0000256" key="1">
    <source>
        <dbReference type="SAM" id="SignalP"/>
    </source>
</evidence>
<comment type="caution">
    <text evidence="2">The sequence shown here is derived from an EMBL/GenBank/DDBJ whole genome shotgun (WGS) entry which is preliminary data.</text>
</comment>
<feature type="chain" id="PRO_5045450397" evidence="1">
    <location>
        <begin position="30"/>
        <end position="118"/>
    </location>
</feature>
<keyword evidence="1" id="KW-0732">Signal</keyword>
<sequence length="118" mass="12698">MFTAQKIAAASGLITSLAAICLGAPYAYADDGNCATTAQGDIICIRKSETQIDKDGAHIVKQAQDCSTSDQPHMVDWQDKMLKGGATSVGPVVECSNNAPLPKEYKKPKEFKRPHIEF</sequence>
<proteinExistence type="predicted"/>
<dbReference type="RefSeq" id="WP_311719655.1">
    <property type="nucleotide sequence ID" value="NZ_JAVREZ010000024.1"/>
</dbReference>
<feature type="signal peptide" evidence="1">
    <location>
        <begin position="1"/>
        <end position="29"/>
    </location>
</feature>
<accession>A0ABU2VMV8</accession>
<organism evidence="2 3">
    <name type="scientific">Streptomyces doebereineriae</name>
    <dbReference type="NCBI Taxonomy" id="3075528"/>
    <lineage>
        <taxon>Bacteria</taxon>
        <taxon>Bacillati</taxon>
        <taxon>Actinomycetota</taxon>
        <taxon>Actinomycetes</taxon>
        <taxon>Kitasatosporales</taxon>
        <taxon>Streptomycetaceae</taxon>
        <taxon>Streptomyces</taxon>
    </lineage>
</organism>
<keyword evidence="3" id="KW-1185">Reference proteome</keyword>